<reference evidence="2" key="1">
    <citation type="journal article" date="2019" name="Int. J. Syst. Evol. Microbiol.">
        <title>The Global Catalogue of Microorganisms (GCM) 10K type strain sequencing project: providing services to taxonomists for standard genome sequencing and annotation.</title>
        <authorList>
            <consortium name="The Broad Institute Genomics Platform"/>
            <consortium name="The Broad Institute Genome Sequencing Center for Infectious Disease"/>
            <person name="Wu L."/>
            <person name="Ma J."/>
        </authorList>
    </citation>
    <scope>NUCLEOTIDE SEQUENCE [LARGE SCALE GENOMIC DNA]</scope>
    <source>
        <strain evidence="2">JCM 17217</strain>
    </source>
</reference>
<dbReference type="EMBL" id="BAABDI010000035">
    <property type="protein sequence ID" value="GAA3989064.1"/>
    <property type="molecule type" value="Genomic_DNA"/>
</dbReference>
<organism evidence="1 2">
    <name type="scientific">Hymenobacter antarcticus</name>
    <dbReference type="NCBI Taxonomy" id="486270"/>
    <lineage>
        <taxon>Bacteria</taxon>
        <taxon>Pseudomonadati</taxon>
        <taxon>Bacteroidota</taxon>
        <taxon>Cytophagia</taxon>
        <taxon>Cytophagales</taxon>
        <taxon>Hymenobacteraceae</taxon>
        <taxon>Hymenobacter</taxon>
    </lineage>
</organism>
<comment type="caution">
    <text evidence="1">The sequence shown here is derived from an EMBL/GenBank/DDBJ whole genome shotgun (WGS) entry which is preliminary data.</text>
</comment>
<proteinExistence type="predicted"/>
<sequence length="263" mass="30495">MKKITLAFYVIVGFFASCRPNDNFKYYSNGQIKWTDSLNNEGQFTSTYFRPDGTRIKTVPFLSGHINGLLKRYDATGKLESAEIWKNDSINGLVTGYFPNGKIWFKKTMLGETTIDTSRVYYPNGELRQVIVRTDKGRRIDFGAWHPNGLTDTSYIRPIFLSDADTISQGSDYEFEIRLGNRRSNHVTVSLRPRILGLDSTKGIYSLTRYTIHRPSVGTHVVRGIIYEQWARKNSDTIWTNLYWFKHNFWVMNKANKSETKIR</sequence>
<dbReference type="PROSITE" id="PS51257">
    <property type="entry name" value="PROKAR_LIPOPROTEIN"/>
    <property type="match status" value="1"/>
</dbReference>
<dbReference type="InterPro" id="IPR011652">
    <property type="entry name" value="MORN_2"/>
</dbReference>
<accession>A0ABP7QWY8</accession>
<evidence type="ECO:0008006" key="3">
    <source>
        <dbReference type="Google" id="ProtNLM"/>
    </source>
</evidence>
<name>A0ABP7QWY8_9BACT</name>
<dbReference type="Pfam" id="PF07661">
    <property type="entry name" value="MORN_2"/>
    <property type="match status" value="2"/>
</dbReference>
<dbReference type="Proteomes" id="UP001501556">
    <property type="component" value="Unassembled WGS sequence"/>
</dbReference>
<dbReference type="SUPFAM" id="SSF82185">
    <property type="entry name" value="Histone H3 K4-specific methyltransferase SET7/9 N-terminal domain"/>
    <property type="match status" value="1"/>
</dbReference>
<dbReference type="RefSeq" id="WP_345126771.1">
    <property type="nucleotide sequence ID" value="NZ_BAABDI010000035.1"/>
</dbReference>
<evidence type="ECO:0000313" key="2">
    <source>
        <dbReference type="Proteomes" id="UP001501556"/>
    </source>
</evidence>
<protein>
    <recommendedName>
        <fullName evidence="3">MORN repeat variant</fullName>
    </recommendedName>
</protein>
<dbReference type="Gene3D" id="3.90.930.1">
    <property type="match status" value="1"/>
</dbReference>
<gene>
    <name evidence="1" type="ORF">GCM10022407_37040</name>
</gene>
<evidence type="ECO:0000313" key="1">
    <source>
        <dbReference type="EMBL" id="GAA3989064.1"/>
    </source>
</evidence>
<keyword evidence="2" id="KW-1185">Reference proteome</keyword>